<organism evidence="3 4">
    <name type="scientific">Orbilia javanica</name>
    <dbReference type="NCBI Taxonomy" id="47235"/>
    <lineage>
        <taxon>Eukaryota</taxon>
        <taxon>Fungi</taxon>
        <taxon>Dikarya</taxon>
        <taxon>Ascomycota</taxon>
        <taxon>Pezizomycotina</taxon>
        <taxon>Orbiliomycetes</taxon>
        <taxon>Orbiliales</taxon>
        <taxon>Orbiliaceae</taxon>
        <taxon>Orbilia</taxon>
    </lineage>
</organism>
<keyword evidence="2" id="KW-0472">Membrane</keyword>
<feature type="compositionally biased region" description="Basic and acidic residues" evidence="1">
    <location>
        <begin position="1"/>
        <end position="24"/>
    </location>
</feature>
<feature type="region of interest" description="Disordered" evidence="1">
    <location>
        <begin position="1"/>
        <end position="26"/>
    </location>
</feature>
<keyword evidence="4" id="KW-1185">Reference proteome</keyword>
<dbReference type="AlphaFoldDB" id="A0AAN8RHN4"/>
<feature type="transmembrane region" description="Helical" evidence="2">
    <location>
        <begin position="392"/>
        <end position="414"/>
    </location>
</feature>
<keyword evidence="2" id="KW-0812">Transmembrane</keyword>
<keyword evidence="2" id="KW-1133">Transmembrane helix</keyword>
<dbReference type="EMBL" id="JAVHNR010000005">
    <property type="protein sequence ID" value="KAK6343030.1"/>
    <property type="molecule type" value="Genomic_DNA"/>
</dbReference>
<protein>
    <submittedName>
        <fullName evidence="3">Uncharacterized protein</fullName>
    </submittedName>
</protein>
<gene>
    <name evidence="3" type="ORF">TWF718_008407</name>
</gene>
<evidence type="ECO:0000313" key="3">
    <source>
        <dbReference type="EMBL" id="KAK6343030.1"/>
    </source>
</evidence>
<feature type="transmembrane region" description="Helical" evidence="2">
    <location>
        <begin position="361"/>
        <end position="380"/>
    </location>
</feature>
<sequence length="508" mass="57632">MVTKKVNSDYPRRPRGASPHEESNSHSLVVDITDHPNQTLFTDPGRGDEVCWEVNRTVEDIFRVGRVSGGGSGGGLQCPLVYESHSVKDRDGRTFLKLEIKAAINNPAVLSDIITDFCEKLFTEEGLRLLDRVSYAGIFGISPRQGSVFERIWVTTFAARVLNERGRLERIGTGLTQRDSTLQVQKRWFINICYVLSIIYGPYQFGFSIAELVMNYFGVHTIWYNSNHLSFDSGSLPSWFVFWTIRITLFIDFIMVCAALFGFIYAIYFEARVRDKDLYERLEMLEWRKYCEDAVRATKEVVSCLQQRQPDPTVANPPIDYTLGTRLSTLLHLLSNVHHKTQEAANIHDQIQRKDQSLSKLLFVAAGISSTILTCSWKLTHILPDPHGRICLYTVVAGFISIGLFTASGVYVAVRAVVRRMKAGVYGDVDNKILDIWKVVQRNYSFLIWIYATNHGVPNFIAEEPAKQWGEWVEDINSNVNNALNAGFLVQLVEFSRYLGKAVQETSS</sequence>
<dbReference type="Proteomes" id="UP001313282">
    <property type="component" value="Unassembled WGS sequence"/>
</dbReference>
<proteinExistence type="predicted"/>
<reference evidence="3 4" key="1">
    <citation type="submission" date="2019-10" db="EMBL/GenBank/DDBJ databases">
        <authorList>
            <person name="Palmer J.M."/>
        </authorList>
    </citation>
    <scope>NUCLEOTIDE SEQUENCE [LARGE SCALE GENOMIC DNA]</scope>
    <source>
        <strain evidence="3 4">TWF718</strain>
    </source>
</reference>
<evidence type="ECO:0000256" key="1">
    <source>
        <dbReference type="SAM" id="MobiDB-lite"/>
    </source>
</evidence>
<comment type="caution">
    <text evidence="3">The sequence shown here is derived from an EMBL/GenBank/DDBJ whole genome shotgun (WGS) entry which is preliminary data.</text>
</comment>
<evidence type="ECO:0000256" key="2">
    <source>
        <dbReference type="SAM" id="Phobius"/>
    </source>
</evidence>
<feature type="transmembrane region" description="Helical" evidence="2">
    <location>
        <begin position="188"/>
        <end position="205"/>
    </location>
</feature>
<accession>A0AAN8RHN4</accession>
<feature type="transmembrane region" description="Helical" evidence="2">
    <location>
        <begin position="240"/>
        <end position="268"/>
    </location>
</feature>
<evidence type="ECO:0000313" key="4">
    <source>
        <dbReference type="Proteomes" id="UP001313282"/>
    </source>
</evidence>
<name>A0AAN8RHN4_9PEZI</name>